<feature type="short sequence motif" description="HGGXW" evidence="5">
    <location>
        <begin position="91"/>
        <end position="95"/>
    </location>
</feature>
<gene>
    <name evidence="8" type="primary">LOC118420512</name>
</gene>
<dbReference type="FunFam" id="3.40.50.1820:FF:000134">
    <property type="entry name" value="Kynurenine formamidase"/>
    <property type="match status" value="1"/>
</dbReference>
<reference evidence="8" key="2">
    <citation type="submission" date="2025-08" db="UniProtKB">
        <authorList>
            <consortium name="RefSeq"/>
        </authorList>
    </citation>
    <scope>IDENTIFICATION</scope>
    <source>
        <strain evidence="8">S238N-H82</strain>
        <tissue evidence="8">Testes</tissue>
    </source>
</reference>
<comment type="function">
    <text evidence="5">Catalyzes the hydrolysis of N-formyl-L-kynurenine to L-kynurenine, the second step in the kynurenine pathway of tryptophan degradation. Required for elimination of toxic metabolites.</text>
</comment>
<comment type="subunit">
    <text evidence="5">Homodimer.</text>
</comment>
<dbReference type="InterPro" id="IPR013094">
    <property type="entry name" value="AB_hydrolase_3"/>
</dbReference>
<evidence type="ECO:0000256" key="2">
    <source>
        <dbReference type="ARBA" id="ARBA00022801"/>
    </source>
</evidence>
<dbReference type="Proteomes" id="UP000001554">
    <property type="component" value="Chromosome 8"/>
</dbReference>
<feature type="domain" description="Alpha/beta hydrolase fold-3" evidence="6">
    <location>
        <begin position="87"/>
        <end position="277"/>
    </location>
</feature>
<reference evidence="7" key="1">
    <citation type="journal article" date="2020" name="Nat. Ecol. Evol.">
        <title>Deeply conserved synteny resolves early events in vertebrate evolution.</title>
        <authorList>
            <person name="Simakov O."/>
            <person name="Marletaz F."/>
            <person name="Yue J.X."/>
            <person name="O'Connell B."/>
            <person name="Jenkins J."/>
            <person name="Brandt A."/>
            <person name="Calef R."/>
            <person name="Tung C.H."/>
            <person name="Huang T.K."/>
            <person name="Schmutz J."/>
            <person name="Satoh N."/>
            <person name="Yu J.K."/>
            <person name="Putnam N.H."/>
            <person name="Green R.E."/>
            <person name="Rokhsar D.S."/>
        </authorList>
    </citation>
    <scope>NUCLEOTIDE SEQUENCE [LARGE SCALE GENOMIC DNA]</scope>
    <source>
        <strain evidence="7">S238N-H82</strain>
    </source>
</reference>
<comment type="similarity">
    <text evidence="5">Belongs to the kynurenine formamidase family.</text>
</comment>
<dbReference type="GO" id="GO:0004061">
    <property type="term" value="F:arylformamidase activity"/>
    <property type="evidence" value="ECO:0007669"/>
    <property type="project" value="UniProtKB-UniRule"/>
</dbReference>
<dbReference type="GO" id="GO:0005737">
    <property type="term" value="C:cytoplasm"/>
    <property type="evidence" value="ECO:0000318"/>
    <property type="project" value="GO_Central"/>
</dbReference>
<dbReference type="RefSeq" id="XP_035683242.1">
    <property type="nucleotide sequence ID" value="XM_035827349.1"/>
</dbReference>
<proteinExistence type="inferred from homology"/>
<evidence type="ECO:0000313" key="7">
    <source>
        <dbReference type="Proteomes" id="UP000001554"/>
    </source>
</evidence>
<feature type="active site" evidence="5">
    <location>
        <position position="277"/>
    </location>
</feature>
<keyword evidence="1" id="KW-0963">Cytoplasm</keyword>
<evidence type="ECO:0000259" key="6">
    <source>
        <dbReference type="Pfam" id="PF07859"/>
    </source>
</evidence>
<comment type="domain">
    <text evidence="5">The main chain amide nitrogen atoms of the second glycine and its adjacent residue in the HGGXW motif define the oxyanion hole, and stabilize the oxyanion that forms during the nucleophilic attack by the catalytic serine during substrate cleavage.</text>
</comment>
<keyword evidence="7" id="KW-1185">Reference proteome</keyword>
<dbReference type="KEGG" id="bfo:118420512"/>
<dbReference type="OMA" id="WAVAMPS"/>
<dbReference type="InterPro" id="IPR029058">
    <property type="entry name" value="AB_hydrolase_fold"/>
</dbReference>
<dbReference type="OrthoDB" id="433474at2759"/>
<dbReference type="SUPFAM" id="SSF53474">
    <property type="entry name" value="alpha/beta-Hydrolases"/>
    <property type="match status" value="1"/>
</dbReference>
<dbReference type="HAMAP" id="MF_03014">
    <property type="entry name" value="KFase"/>
    <property type="match status" value="1"/>
</dbReference>
<evidence type="ECO:0000256" key="5">
    <source>
        <dbReference type="HAMAP-Rule" id="MF_03014"/>
    </source>
</evidence>
<keyword evidence="4" id="KW-0539">Nucleus</keyword>
<feature type="active site" description="Nucleophile" evidence="5">
    <location>
        <position position="160"/>
    </location>
</feature>
<dbReference type="PANTHER" id="PTHR48081">
    <property type="entry name" value="AB HYDROLASE SUPERFAMILY PROTEIN C4A8.06C"/>
    <property type="match status" value="1"/>
</dbReference>
<keyword evidence="2 5" id="KW-0378">Hydrolase</keyword>
<dbReference type="EC" id="3.5.1.9" evidence="5"/>
<dbReference type="AlphaFoldDB" id="A0A9J7LI28"/>
<evidence type="ECO:0000256" key="4">
    <source>
        <dbReference type="ARBA" id="ARBA00023242"/>
    </source>
</evidence>
<name>A0A9J7LI28_BRAFL</name>
<dbReference type="GO" id="GO:0019441">
    <property type="term" value="P:L-tryptophan catabolic process to kynurenine"/>
    <property type="evidence" value="ECO:0000318"/>
    <property type="project" value="GO_Central"/>
</dbReference>
<evidence type="ECO:0000256" key="3">
    <source>
        <dbReference type="ARBA" id="ARBA00023079"/>
    </source>
</evidence>
<dbReference type="PANTHER" id="PTHR48081:SF33">
    <property type="entry name" value="KYNURENINE FORMAMIDASE"/>
    <property type="match status" value="1"/>
</dbReference>
<dbReference type="InterPro" id="IPR050300">
    <property type="entry name" value="GDXG_lipolytic_enzyme"/>
</dbReference>
<sequence length="301" mass="34042">MLLEWPQRKLDFDPQIKDLDYQYSPSRWSHRFEPEAAVQDHVCVTQSETDKARSQLQCELDVPYGDREGDRLDIYKPQDCRSDAPIFVYIHGGYWQFLSKDQSAFMATTLTAVGVMVVAVDYDIAPKGTLDVMVDQVRRAVSFLSEKFPSSRGLYICGHSAGGQLCAMVLSSNWSKVSDGRVPEIKGAFLVSGVYDVTPLVKTYVNEPLKMTEEDARRNSPCLFTDAVLKNHPSCKILVVFAEHDPPTFHRQSKEYTEQLKGLGMEVSCVEIPDTDHFNVVHNLAEEQYQLTKMVIAEMTS</sequence>
<keyword evidence="3 5" id="KW-0823">Tryptophan catabolism</keyword>
<dbReference type="GeneID" id="118420512"/>
<feature type="active site" evidence="5">
    <location>
        <position position="245"/>
    </location>
</feature>
<dbReference type="InterPro" id="IPR027519">
    <property type="entry name" value="KFase_ver/fungi-typ"/>
</dbReference>
<comment type="catalytic activity">
    <reaction evidence="5">
        <text>N-formyl-L-kynurenine + H2O = L-kynurenine + formate + H(+)</text>
        <dbReference type="Rhea" id="RHEA:13009"/>
        <dbReference type="ChEBI" id="CHEBI:15377"/>
        <dbReference type="ChEBI" id="CHEBI:15378"/>
        <dbReference type="ChEBI" id="CHEBI:15740"/>
        <dbReference type="ChEBI" id="CHEBI:57959"/>
        <dbReference type="ChEBI" id="CHEBI:58629"/>
        <dbReference type="EC" id="3.5.1.9"/>
    </reaction>
</comment>
<evidence type="ECO:0000256" key="1">
    <source>
        <dbReference type="ARBA" id="ARBA00022490"/>
    </source>
</evidence>
<dbReference type="Pfam" id="PF07859">
    <property type="entry name" value="Abhydrolase_3"/>
    <property type="match status" value="1"/>
</dbReference>
<dbReference type="Gene3D" id="3.40.50.1820">
    <property type="entry name" value="alpha/beta hydrolase"/>
    <property type="match status" value="1"/>
</dbReference>
<organism evidence="7 8">
    <name type="scientific">Branchiostoma floridae</name>
    <name type="common">Florida lancelet</name>
    <name type="synonym">Amphioxus</name>
    <dbReference type="NCBI Taxonomy" id="7739"/>
    <lineage>
        <taxon>Eukaryota</taxon>
        <taxon>Metazoa</taxon>
        <taxon>Chordata</taxon>
        <taxon>Cephalochordata</taxon>
        <taxon>Leptocardii</taxon>
        <taxon>Amphioxiformes</taxon>
        <taxon>Branchiostomatidae</taxon>
        <taxon>Branchiostoma</taxon>
    </lineage>
</organism>
<accession>A0A9J7LI28</accession>
<protein>
    <recommendedName>
        <fullName evidence="5">Kynurenine formamidase</fullName>
        <shortName evidence="5">KFA</shortName>
        <shortName evidence="5">KFase</shortName>
        <ecNumber evidence="5">3.5.1.9</ecNumber>
    </recommendedName>
    <alternativeName>
        <fullName evidence="5">Arylformamidase</fullName>
    </alternativeName>
    <alternativeName>
        <fullName evidence="5">N-formylkynurenine formamidase</fullName>
        <shortName evidence="5">FKF</shortName>
    </alternativeName>
</protein>
<evidence type="ECO:0000313" key="8">
    <source>
        <dbReference type="RefSeq" id="XP_035683242.1"/>
    </source>
</evidence>
<comment type="pathway">
    <text evidence="5">Amino-acid degradation; L-tryptophan degradation via kynurenine pathway; L-kynurenine from L-tryptophan: step 2/2.</text>
</comment>